<dbReference type="GO" id="GO:0005886">
    <property type="term" value="C:plasma membrane"/>
    <property type="evidence" value="ECO:0007669"/>
    <property type="project" value="UniProtKB-SubCell"/>
</dbReference>
<dbReference type="InterPro" id="IPR049278">
    <property type="entry name" value="MS_channel_C"/>
</dbReference>
<evidence type="ECO:0000259" key="7">
    <source>
        <dbReference type="Pfam" id="PF21088"/>
    </source>
</evidence>
<dbReference type="Pfam" id="PF21088">
    <property type="entry name" value="MS_channel_1st"/>
    <property type="match status" value="1"/>
</dbReference>
<evidence type="ECO:0008006" key="10">
    <source>
        <dbReference type="Google" id="ProtNLM"/>
    </source>
</evidence>
<dbReference type="Proteomes" id="UP000826725">
    <property type="component" value="Chromosome"/>
</dbReference>
<dbReference type="EMBL" id="AP024086">
    <property type="protein sequence ID" value="BCL59618.1"/>
    <property type="molecule type" value="Genomic_DNA"/>
</dbReference>
<keyword evidence="9" id="KW-1185">Reference proteome</keyword>
<comment type="subcellular location">
    <subcellularLocation>
        <location evidence="1">Cell membrane</location>
    </subcellularLocation>
</comment>
<name>A0A8D5FIU0_9BACT</name>
<feature type="transmembrane region" description="Helical" evidence="3">
    <location>
        <begin position="563"/>
        <end position="592"/>
    </location>
</feature>
<feature type="chain" id="PRO_5034910712" description="Mechanosensitive ion channel family protein" evidence="4">
    <location>
        <begin position="33"/>
        <end position="791"/>
    </location>
</feature>
<dbReference type="RefSeq" id="WP_228855822.1">
    <property type="nucleotide sequence ID" value="NZ_AP024086.1"/>
</dbReference>
<keyword evidence="4" id="KW-0732">Signal</keyword>
<feature type="transmembrane region" description="Helical" evidence="3">
    <location>
        <begin position="225"/>
        <end position="249"/>
    </location>
</feature>
<feature type="transmembrane region" description="Helical" evidence="3">
    <location>
        <begin position="142"/>
        <end position="163"/>
    </location>
</feature>
<dbReference type="InterPro" id="IPR049142">
    <property type="entry name" value="MS_channel_1st"/>
</dbReference>
<evidence type="ECO:0000313" key="9">
    <source>
        <dbReference type="Proteomes" id="UP000826725"/>
    </source>
</evidence>
<keyword evidence="3" id="KW-0472">Membrane</keyword>
<evidence type="ECO:0000313" key="8">
    <source>
        <dbReference type="EMBL" id="BCL59618.1"/>
    </source>
</evidence>
<feature type="transmembrane region" description="Helical" evidence="3">
    <location>
        <begin position="348"/>
        <end position="368"/>
    </location>
</feature>
<keyword evidence="2" id="KW-1003">Cell membrane</keyword>
<feature type="signal peptide" evidence="4">
    <location>
        <begin position="1"/>
        <end position="32"/>
    </location>
</feature>
<feature type="domain" description="Mechanosensitive ion channel MscS C-terminal" evidence="6">
    <location>
        <begin position="649"/>
        <end position="735"/>
    </location>
</feature>
<dbReference type="AlphaFoldDB" id="A0A8D5FIU0"/>
<dbReference type="InterPro" id="IPR045276">
    <property type="entry name" value="YbiO_bact"/>
</dbReference>
<feature type="transmembrane region" description="Helical" evidence="3">
    <location>
        <begin position="302"/>
        <end position="322"/>
    </location>
</feature>
<dbReference type="Pfam" id="PF00924">
    <property type="entry name" value="MS_channel_2nd"/>
    <property type="match status" value="1"/>
</dbReference>
<protein>
    <recommendedName>
        <fullName evidence="10">Mechanosensitive ion channel family protein</fullName>
    </recommendedName>
</protein>
<feature type="transmembrane region" description="Helical" evidence="3">
    <location>
        <begin position="199"/>
        <end position="219"/>
    </location>
</feature>
<feature type="transmembrane region" description="Helical" evidence="3">
    <location>
        <begin position="469"/>
        <end position="491"/>
    </location>
</feature>
<feature type="transmembrane region" description="Helical" evidence="3">
    <location>
        <begin position="538"/>
        <end position="557"/>
    </location>
</feature>
<evidence type="ECO:0000256" key="3">
    <source>
        <dbReference type="SAM" id="Phobius"/>
    </source>
</evidence>
<evidence type="ECO:0000259" key="6">
    <source>
        <dbReference type="Pfam" id="PF21082"/>
    </source>
</evidence>
<sequence length="791" mass="88515">MNKKKFPEPLLLILLILFTFSFLSLPAPQSYAASANSAPNDQVRLTQDKKNTELLVAELSDEQVRQLLLKELKKQVIEEKAIEASGGPANIFDRMLTSLSSNTDESERKLQQLWYSIPDIPSDLYRVFLSLCPLGNSTFTGAMTNVLLVLLFVSIGLTVEILAKKFILKKYFTFRPDRSEKMSNSDRFINGIAEKLPDVIGLLLFFGASYSTFFLFAGINSSLVQLFFLAILLTIALVRATSIVLHLILSPSIPAFRILPLEDQSAVKMYRFLIWSLGYIFSTLIGSVVIKRLGATLHTVLILQLFFATLLLGAAAVAILLYKNQVKNYLTENNRNSEMAGSWWRKQFAAIWHIPGLLYIIVLWALLINDIANPDLNQKTRGAFLLSFFIVPLWMVVDQLIQWVVRYAVITLNIYRINEENTDQLNEEELAARENSRQFYLKINQFARSGVFISLLIWLASLWNIKIPFLSNLTAVLLDAVIIMALALFLWRFISSWIERKIQETLPAEEEESSGDGEFGSAPTRGRSYTLLPMVRKFIGSILVVMVTMTILSSMGVDIGPLLAGAGVIGLAVGFGAQKLVADIFSGFFFLLDDAFRVGEYLTAGSVSGTVETITLRNVMLRHHRGMLQIVPHSELGAITNYMRGGMVVKFNLDFPYDANIDQIRKVIKKVGQAMLKDEELGKDFIQPVKSQGVYQITNSVMTIRVKFTAKPGTHFVIRREAYKRITEALVAKGIYYAHKKVIVDVPGLQNANGGNPLPENQLKTIAEGAGAAAALQEEEELASRQRGQNR</sequence>
<dbReference type="PANTHER" id="PTHR30460:SF0">
    <property type="entry name" value="MODERATE CONDUCTANCE MECHANOSENSITIVE CHANNEL YBIO"/>
    <property type="match status" value="1"/>
</dbReference>
<evidence type="ECO:0000256" key="2">
    <source>
        <dbReference type="ARBA" id="ARBA00022475"/>
    </source>
</evidence>
<feature type="domain" description="Mechanosensitive ion channel MscS" evidence="5">
    <location>
        <begin position="580"/>
        <end position="643"/>
    </location>
</feature>
<dbReference type="PANTHER" id="PTHR30460">
    <property type="entry name" value="MODERATE CONDUCTANCE MECHANOSENSITIVE CHANNEL YBIO"/>
    <property type="match status" value="1"/>
</dbReference>
<organism evidence="8 9">
    <name type="scientific">Desulfomarina profundi</name>
    <dbReference type="NCBI Taxonomy" id="2772557"/>
    <lineage>
        <taxon>Bacteria</taxon>
        <taxon>Pseudomonadati</taxon>
        <taxon>Thermodesulfobacteriota</taxon>
        <taxon>Desulfobulbia</taxon>
        <taxon>Desulfobulbales</taxon>
        <taxon>Desulfobulbaceae</taxon>
        <taxon>Desulfomarina</taxon>
    </lineage>
</organism>
<feature type="transmembrane region" description="Helical" evidence="3">
    <location>
        <begin position="380"/>
        <end position="397"/>
    </location>
</feature>
<feature type="domain" description="Mechanosensitive ion channel transmembrane helices 2/3" evidence="7">
    <location>
        <begin position="542"/>
        <end position="578"/>
    </location>
</feature>
<dbReference type="Pfam" id="PF21082">
    <property type="entry name" value="MS_channel_3rd"/>
    <property type="match status" value="1"/>
</dbReference>
<dbReference type="GO" id="GO:0008381">
    <property type="term" value="F:mechanosensitive monoatomic ion channel activity"/>
    <property type="evidence" value="ECO:0007669"/>
    <property type="project" value="InterPro"/>
</dbReference>
<feature type="transmembrane region" description="Helical" evidence="3">
    <location>
        <begin position="270"/>
        <end position="290"/>
    </location>
</feature>
<evidence type="ECO:0000256" key="4">
    <source>
        <dbReference type="SAM" id="SignalP"/>
    </source>
</evidence>
<keyword evidence="3" id="KW-1133">Transmembrane helix</keyword>
<gene>
    <name evidence="8" type="ORF">DGMP_03110</name>
</gene>
<keyword evidence="3" id="KW-0812">Transmembrane</keyword>
<feature type="transmembrane region" description="Helical" evidence="3">
    <location>
        <begin position="446"/>
        <end position="463"/>
    </location>
</feature>
<dbReference type="InterPro" id="IPR006685">
    <property type="entry name" value="MscS_channel_2nd"/>
</dbReference>
<evidence type="ECO:0000259" key="5">
    <source>
        <dbReference type="Pfam" id="PF00924"/>
    </source>
</evidence>
<proteinExistence type="predicted"/>
<accession>A0A8D5FIU0</accession>
<evidence type="ECO:0000256" key="1">
    <source>
        <dbReference type="ARBA" id="ARBA00004236"/>
    </source>
</evidence>
<dbReference type="KEGG" id="dbk:DGMP_03110"/>
<reference evidence="8" key="1">
    <citation type="submission" date="2020-09" db="EMBL/GenBank/DDBJ databases">
        <title>Desulfogranum mesoprofundum gen. nov., sp. nov., a novel mesophilic, sulfate-reducing chemolithoautotroph isolated from a deep-sea hydrothermal vent chimney in the Suiyo Seamount.</title>
        <authorList>
            <person name="Hashimoto Y."/>
            <person name="Nakagawa S."/>
        </authorList>
    </citation>
    <scope>NUCLEOTIDE SEQUENCE</scope>
    <source>
        <strain evidence="8">KT2</strain>
    </source>
</reference>